<keyword evidence="2" id="KW-1185">Reference proteome</keyword>
<sequence>MIKGLSNTIQEIRGEGIEPILEFASQTSKDLGIDDYFPEKRRKTVNKRLEDLETQSREDNTCYLTAEEEFKRELNLVHDRILAELKERYETLEILSSDFYFLTGPALKNEPLNVLKRHVADFGLKYSSDVDVVELSNEIETFENQAKELVEKDLEKATPWIC</sequence>
<gene>
    <name evidence="1" type="ORF">PHAECO_LOCUS8865</name>
</gene>
<organism evidence="1 2">
    <name type="scientific">Phaedon cochleariae</name>
    <name type="common">Mustard beetle</name>
    <dbReference type="NCBI Taxonomy" id="80249"/>
    <lineage>
        <taxon>Eukaryota</taxon>
        <taxon>Metazoa</taxon>
        <taxon>Ecdysozoa</taxon>
        <taxon>Arthropoda</taxon>
        <taxon>Hexapoda</taxon>
        <taxon>Insecta</taxon>
        <taxon>Pterygota</taxon>
        <taxon>Neoptera</taxon>
        <taxon>Endopterygota</taxon>
        <taxon>Coleoptera</taxon>
        <taxon>Polyphaga</taxon>
        <taxon>Cucujiformia</taxon>
        <taxon>Chrysomeloidea</taxon>
        <taxon>Chrysomelidae</taxon>
        <taxon>Chrysomelinae</taxon>
        <taxon>Chrysomelini</taxon>
        <taxon>Phaedon</taxon>
    </lineage>
</organism>
<evidence type="ECO:0000313" key="1">
    <source>
        <dbReference type="EMBL" id="CAG9820813.1"/>
    </source>
</evidence>
<proteinExistence type="predicted"/>
<dbReference type="OrthoDB" id="6747053at2759"/>
<reference evidence="1" key="2">
    <citation type="submission" date="2022-10" db="EMBL/GenBank/DDBJ databases">
        <authorList>
            <consortium name="ENA_rothamsted_submissions"/>
            <consortium name="culmorum"/>
            <person name="King R."/>
        </authorList>
    </citation>
    <scope>NUCLEOTIDE SEQUENCE</scope>
</reference>
<dbReference type="EMBL" id="OU896710">
    <property type="protein sequence ID" value="CAG9820813.1"/>
    <property type="molecule type" value="Genomic_DNA"/>
</dbReference>
<dbReference type="Proteomes" id="UP001153737">
    <property type="component" value="Chromosome 4"/>
</dbReference>
<dbReference type="AlphaFoldDB" id="A0A9N9X3Q8"/>
<name>A0A9N9X3Q8_PHACE</name>
<protein>
    <submittedName>
        <fullName evidence="1">Uncharacterized protein</fullName>
    </submittedName>
</protein>
<evidence type="ECO:0000313" key="2">
    <source>
        <dbReference type="Proteomes" id="UP001153737"/>
    </source>
</evidence>
<reference evidence="1" key="1">
    <citation type="submission" date="2022-01" db="EMBL/GenBank/DDBJ databases">
        <authorList>
            <person name="King R."/>
        </authorList>
    </citation>
    <scope>NUCLEOTIDE SEQUENCE</scope>
</reference>
<accession>A0A9N9X3Q8</accession>